<evidence type="ECO:0000313" key="2">
    <source>
        <dbReference type="EMBL" id="NYD37141.1"/>
    </source>
</evidence>
<proteinExistence type="predicted"/>
<evidence type="ECO:0000313" key="3">
    <source>
        <dbReference type="Proteomes" id="UP000535890"/>
    </source>
</evidence>
<dbReference type="InterPro" id="IPR043519">
    <property type="entry name" value="NT_sf"/>
</dbReference>
<name>A0A7Y9DXC8_9PSEU</name>
<dbReference type="RefSeq" id="WP_179794725.1">
    <property type="nucleotide sequence ID" value="NZ_BAABHP010000014.1"/>
</dbReference>
<accession>A0A7Y9DXC8</accession>
<dbReference type="Gene3D" id="3.30.460.10">
    <property type="entry name" value="Beta Polymerase, domain 2"/>
    <property type="match status" value="1"/>
</dbReference>
<keyword evidence="2" id="KW-0808">Transferase</keyword>
<dbReference type="AlphaFoldDB" id="A0A7Y9DXC8"/>
<feature type="domain" description="Polymerase beta nucleotidyltransferase" evidence="1">
    <location>
        <begin position="22"/>
        <end position="104"/>
    </location>
</feature>
<protein>
    <submittedName>
        <fullName evidence="2">Putative nucleotidyltransferase</fullName>
    </submittedName>
</protein>
<dbReference type="InterPro" id="IPR041633">
    <property type="entry name" value="Polbeta"/>
</dbReference>
<dbReference type="PANTHER" id="PTHR43852">
    <property type="entry name" value="NUCLEOTIDYLTRANSFERASE"/>
    <property type="match status" value="1"/>
</dbReference>
<dbReference type="Proteomes" id="UP000535890">
    <property type="component" value="Unassembled WGS sequence"/>
</dbReference>
<dbReference type="InterPro" id="IPR052930">
    <property type="entry name" value="TA_antitoxin_MntA"/>
</dbReference>
<dbReference type="CDD" id="cd05403">
    <property type="entry name" value="NT_KNTase_like"/>
    <property type="match status" value="1"/>
</dbReference>
<sequence>MAGPVEGLARLERAAEAGVIDALCERRGVRLLTVFGSTARGEPEPRDLDVAVLFEHGVRPEVLGLMADLADLAGVDVDLAHLNRAGPVLRERALLGAVGLYESERGALATAGTAALGERIDTDRSRRRDLELLAE</sequence>
<comment type="caution">
    <text evidence="2">The sequence shown here is derived from an EMBL/GenBank/DDBJ whole genome shotgun (WGS) entry which is preliminary data.</text>
</comment>
<organism evidence="2 3">
    <name type="scientific">Actinomycetospora corticicola</name>
    <dbReference type="NCBI Taxonomy" id="663602"/>
    <lineage>
        <taxon>Bacteria</taxon>
        <taxon>Bacillati</taxon>
        <taxon>Actinomycetota</taxon>
        <taxon>Actinomycetes</taxon>
        <taxon>Pseudonocardiales</taxon>
        <taxon>Pseudonocardiaceae</taxon>
        <taxon>Actinomycetospora</taxon>
    </lineage>
</organism>
<keyword evidence="3" id="KW-1185">Reference proteome</keyword>
<evidence type="ECO:0000259" key="1">
    <source>
        <dbReference type="Pfam" id="PF18765"/>
    </source>
</evidence>
<dbReference type="PANTHER" id="PTHR43852:SF2">
    <property type="entry name" value="PROTEIN ADENYLYLTRANSFERASE MNTA"/>
    <property type="match status" value="1"/>
</dbReference>
<dbReference type="GO" id="GO:0016740">
    <property type="term" value="F:transferase activity"/>
    <property type="evidence" value="ECO:0007669"/>
    <property type="project" value="UniProtKB-KW"/>
</dbReference>
<dbReference type="Pfam" id="PF18765">
    <property type="entry name" value="Polbeta"/>
    <property type="match status" value="1"/>
</dbReference>
<gene>
    <name evidence="2" type="ORF">BJ983_003243</name>
</gene>
<dbReference type="EMBL" id="JACCBN010000001">
    <property type="protein sequence ID" value="NYD37141.1"/>
    <property type="molecule type" value="Genomic_DNA"/>
</dbReference>
<dbReference type="SUPFAM" id="SSF81301">
    <property type="entry name" value="Nucleotidyltransferase"/>
    <property type="match status" value="1"/>
</dbReference>
<reference evidence="2 3" key="1">
    <citation type="submission" date="2020-07" db="EMBL/GenBank/DDBJ databases">
        <title>Sequencing the genomes of 1000 actinobacteria strains.</title>
        <authorList>
            <person name="Klenk H.-P."/>
        </authorList>
    </citation>
    <scope>NUCLEOTIDE SEQUENCE [LARGE SCALE GENOMIC DNA]</scope>
    <source>
        <strain evidence="2 3">DSM 45772</strain>
    </source>
</reference>